<accession>A0ABQ3ETN6</accession>
<gene>
    <name evidence="1" type="ORF">GCM10010347_33400</name>
</gene>
<dbReference type="Proteomes" id="UP000642673">
    <property type="component" value="Unassembled WGS sequence"/>
</dbReference>
<keyword evidence="2" id="KW-1185">Reference proteome</keyword>
<sequence length="66" mass="7362">MRGDDLKIRHTRLMCREGTTLKDGRKNGLVRLYLGVVRQENFAAVGLRVDVYKQDTLALTGEAGGK</sequence>
<name>A0ABQ3ETN6_9ACTN</name>
<protein>
    <submittedName>
        <fullName evidence="1">Uncharacterized protein</fullName>
    </submittedName>
</protein>
<reference evidence="2" key="1">
    <citation type="journal article" date="2019" name="Int. J. Syst. Evol. Microbiol.">
        <title>The Global Catalogue of Microorganisms (GCM) 10K type strain sequencing project: providing services to taxonomists for standard genome sequencing and annotation.</title>
        <authorList>
            <consortium name="The Broad Institute Genomics Platform"/>
            <consortium name="The Broad Institute Genome Sequencing Center for Infectious Disease"/>
            <person name="Wu L."/>
            <person name="Ma J."/>
        </authorList>
    </citation>
    <scope>NUCLEOTIDE SEQUENCE [LARGE SCALE GENOMIC DNA]</scope>
    <source>
        <strain evidence="2">JCM 4738</strain>
    </source>
</reference>
<organism evidence="1 2">
    <name type="scientific">Streptomyces cirratus</name>
    <dbReference type="NCBI Taxonomy" id="68187"/>
    <lineage>
        <taxon>Bacteria</taxon>
        <taxon>Bacillati</taxon>
        <taxon>Actinomycetota</taxon>
        <taxon>Actinomycetes</taxon>
        <taxon>Kitasatosporales</taxon>
        <taxon>Streptomycetaceae</taxon>
        <taxon>Streptomyces</taxon>
    </lineage>
</organism>
<evidence type="ECO:0000313" key="1">
    <source>
        <dbReference type="EMBL" id="GHB60669.1"/>
    </source>
</evidence>
<dbReference type="EMBL" id="BMVP01000005">
    <property type="protein sequence ID" value="GHB60669.1"/>
    <property type="molecule type" value="Genomic_DNA"/>
</dbReference>
<comment type="caution">
    <text evidence="1">The sequence shown here is derived from an EMBL/GenBank/DDBJ whole genome shotgun (WGS) entry which is preliminary data.</text>
</comment>
<proteinExistence type="predicted"/>
<evidence type="ECO:0000313" key="2">
    <source>
        <dbReference type="Proteomes" id="UP000642673"/>
    </source>
</evidence>